<dbReference type="InterPro" id="IPR045254">
    <property type="entry name" value="Nit1/2_C-N_Hydrolase"/>
</dbReference>
<evidence type="ECO:0000256" key="1">
    <source>
        <dbReference type="ARBA" id="ARBA00010613"/>
    </source>
</evidence>
<dbReference type="Gene3D" id="3.60.110.10">
    <property type="entry name" value="Carbon-nitrogen hydrolase"/>
    <property type="match status" value="1"/>
</dbReference>
<dbReference type="EMBL" id="LMXI01000419">
    <property type="protein sequence ID" value="KRT58096.1"/>
    <property type="molecule type" value="Genomic_DNA"/>
</dbReference>
<evidence type="ECO:0000313" key="7">
    <source>
        <dbReference type="Proteomes" id="UP000051634"/>
    </source>
</evidence>
<accession>A0A0T5Z5E1</accession>
<comment type="similarity">
    <text evidence="1">Belongs to the carbon-nitrogen hydrolase superfamily. NIT1/NIT2 family.</text>
</comment>
<keyword evidence="7" id="KW-1185">Reference proteome</keyword>
<comment type="caution">
    <text evidence="5">The sequence shown here is derived from an EMBL/GenBank/DDBJ whole genome shotgun (WGS) entry which is preliminary data.</text>
</comment>
<name>A0A0T5Z5E1_9GAMM</name>
<dbReference type="RefSeq" id="WP_057955491.1">
    <property type="nucleotide sequence ID" value="NZ_KQ556882.1"/>
</dbReference>
<dbReference type="Proteomes" id="UP000051634">
    <property type="component" value="Unassembled WGS sequence"/>
</dbReference>
<dbReference type="AlphaFoldDB" id="A0A0T5Z5E1"/>
<protein>
    <submittedName>
        <fullName evidence="5">Nitrilase</fullName>
    </submittedName>
    <submittedName>
        <fullName evidence="4">Putative amidohydrolase</fullName>
    </submittedName>
</protein>
<dbReference type="PANTHER" id="PTHR23088">
    <property type="entry name" value="NITRILASE-RELATED"/>
    <property type="match status" value="1"/>
</dbReference>
<feature type="domain" description="CN hydrolase" evidence="3">
    <location>
        <begin position="6"/>
        <end position="255"/>
    </location>
</feature>
<dbReference type="EMBL" id="LDXT01000095">
    <property type="protein sequence ID" value="KRT53717.1"/>
    <property type="molecule type" value="Genomic_DNA"/>
</dbReference>
<organism evidence="5 6">
    <name type="scientific">endosymbiont of Ridgeia piscesae</name>
    <dbReference type="NCBI Taxonomy" id="54398"/>
    <lineage>
        <taxon>Bacteria</taxon>
        <taxon>Pseudomonadati</taxon>
        <taxon>Pseudomonadota</taxon>
        <taxon>Gammaproteobacteria</taxon>
        <taxon>sulfur-oxidizing symbionts</taxon>
    </lineage>
</organism>
<dbReference type="STRING" id="54398.Ga0074115_10148"/>
<dbReference type="Proteomes" id="UP000051276">
    <property type="component" value="Unassembled WGS sequence"/>
</dbReference>
<dbReference type="PATRIC" id="fig|54398.3.peg.50"/>
<evidence type="ECO:0000259" key="3">
    <source>
        <dbReference type="PROSITE" id="PS50263"/>
    </source>
</evidence>
<dbReference type="GO" id="GO:0016811">
    <property type="term" value="F:hydrolase activity, acting on carbon-nitrogen (but not peptide) bonds, in linear amides"/>
    <property type="evidence" value="ECO:0007669"/>
    <property type="project" value="InterPro"/>
</dbReference>
<dbReference type="InterPro" id="IPR036526">
    <property type="entry name" value="C-N_Hydrolase_sf"/>
</dbReference>
<dbReference type="SUPFAM" id="SSF56317">
    <property type="entry name" value="Carbon-nitrogen hydrolase"/>
    <property type="match status" value="1"/>
</dbReference>
<dbReference type="CDD" id="cd07572">
    <property type="entry name" value="nit"/>
    <property type="match status" value="1"/>
</dbReference>
<dbReference type="InterPro" id="IPR003010">
    <property type="entry name" value="C-N_Hydrolase"/>
</dbReference>
<dbReference type="Pfam" id="PF00795">
    <property type="entry name" value="CN_hydrolase"/>
    <property type="match status" value="1"/>
</dbReference>
<evidence type="ECO:0000313" key="5">
    <source>
        <dbReference type="EMBL" id="KRT58096.1"/>
    </source>
</evidence>
<proteinExistence type="inferred from homology"/>
<dbReference type="InterPro" id="IPR001110">
    <property type="entry name" value="UPF0012_CS"/>
</dbReference>
<evidence type="ECO:0000313" key="4">
    <source>
        <dbReference type="EMBL" id="KRT53717.1"/>
    </source>
</evidence>
<gene>
    <name evidence="4" type="ORF">Ga0074115_10148</name>
    <name evidence="5" type="ORF">Ga0076813_12753</name>
</gene>
<dbReference type="PROSITE" id="PS01227">
    <property type="entry name" value="UPF0012"/>
    <property type="match status" value="1"/>
</dbReference>
<keyword evidence="2 4" id="KW-0378">Hydrolase</keyword>
<evidence type="ECO:0000313" key="6">
    <source>
        <dbReference type="Proteomes" id="UP000051276"/>
    </source>
</evidence>
<reference evidence="6 7" key="1">
    <citation type="submission" date="2015-11" db="EMBL/GenBank/DDBJ databases">
        <title>The genome of Candidatus Endoriftia persephone in Ridgeia piscesae and population structure of the North Eastern Pacific vestimentiferan symbionts.</title>
        <authorList>
            <person name="Perez M."/>
            <person name="Juniper K.S."/>
        </authorList>
    </citation>
    <scope>NUCLEOTIDE SEQUENCE [LARGE SCALE GENOMIC DNA]</scope>
    <source>
        <strain evidence="5">Ind10</strain>
        <strain evidence="4">Ind11</strain>
    </source>
</reference>
<evidence type="ECO:0000256" key="2">
    <source>
        <dbReference type="ARBA" id="ARBA00022801"/>
    </source>
</evidence>
<dbReference type="PROSITE" id="PS50263">
    <property type="entry name" value="CN_HYDROLASE"/>
    <property type="match status" value="1"/>
</dbReference>
<dbReference type="PANTHER" id="PTHR23088:SF27">
    <property type="entry name" value="DEAMINATED GLUTATHIONE AMIDASE"/>
    <property type="match status" value="1"/>
</dbReference>
<sequence length="276" mass="30228">MSQNRSKIAAIQMATSPNVSANLLEAERLIAEAAESGAGLVVLPENFAFMGEHDRDMCTLAEAQGDGPLQEFLSQMASRYGVWIVGGTIPMRAEVASKVRAACIVFNSAGQQVARYDKIHLFDVDLLEADEHYQESATIEAGERAVVVDSPFGRLGVAVCYDLRFPELFRRLLELGAEVFVIPSAFTAITGKAHWQTLVRARAIENLAFVVAAAQGGYHVNGRETHGHSMIVDPWGTILAQVPRGTGSVSCVLDRDYQDTIRRSFPTIKHRRDEIV</sequence>
<dbReference type="OrthoDB" id="9811121at2"/>